<dbReference type="GO" id="GO:0003677">
    <property type="term" value="F:DNA binding"/>
    <property type="evidence" value="ECO:0007669"/>
    <property type="project" value="UniProtKB-KW"/>
</dbReference>
<accession>A0A1Z4JJI2</accession>
<evidence type="ECO:0000256" key="1">
    <source>
        <dbReference type="ARBA" id="ARBA00023015"/>
    </source>
</evidence>
<dbReference type="AlphaFoldDB" id="A0A1Z4JJI2"/>
<feature type="domain" description="HTH arsR-type" evidence="4">
    <location>
        <begin position="114"/>
        <end position="208"/>
    </location>
</feature>
<dbReference type="InterPro" id="IPR011991">
    <property type="entry name" value="ArsR-like_HTH"/>
</dbReference>
<dbReference type="PROSITE" id="PS50987">
    <property type="entry name" value="HTH_ARSR_2"/>
    <property type="match status" value="1"/>
</dbReference>
<proteinExistence type="predicted"/>
<evidence type="ECO:0000259" key="4">
    <source>
        <dbReference type="PROSITE" id="PS50987"/>
    </source>
</evidence>
<keyword evidence="3" id="KW-0804">Transcription</keyword>
<keyword evidence="2" id="KW-0238">DNA-binding</keyword>
<keyword evidence="1" id="KW-0805">Transcription regulation</keyword>
<dbReference type="InterPro" id="IPR051011">
    <property type="entry name" value="Metal_resp_trans_reg"/>
</dbReference>
<reference evidence="5 6" key="1">
    <citation type="submission" date="2017-06" db="EMBL/GenBank/DDBJ databases">
        <title>Genome sequencing of cyanobaciteial culture collection at National Institute for Environmental Studies (NIES).</title>
        <authorList>
            <person name="Hirose Y."/>
            <person name="Shimura Y."/>
            <person name="Fujisawa T."/>
            <person name="Nakamura Y."/>
            <person name="Kawachi M."/>
        </authorList>
    </citation>
    <scope>NUCLEOTIDE SEQUENCE [LARGE SCALE GENOMIC DNA]</scope>
    <source>
        <strain evidence="5 6">NIES-2135</strain>
    </source>
</reference>
<dbReference type="Pfam" id="PF01022">
    <property type="entry name" value="HTH_5"/>
    <property type="match status" value="1"/>
</dbReference>
<dbReference type="SUPFAM" id="SSF46785">
    <property type="entry name" value="Winged helix' DNA-binding domain"/>
    <property type="match status" value="1"/>
</dbReference>
<dbReference type="PANTHER" id="PTHR43132:SF9">
    <property type="entry name" value="ARSR FAMILY TRANSCRIPTIONAL REGULATORY PROTEIN"/>
    <property type="match status" value="1"/>
</dbReference>
<evidence type="ECO:0000256" key="3">
    <source>
        <dbReference type="ARBA" id="ARBA00023163"/>
    </source>
</evidence>
<name>A0A1Z4JJI2_LEPBY</name>
<keyword evidence="6" id="KW-1185">Reference proteome</keyword>
<evidence type="ECO:0000313" key="5">
    <source>
        <dbReference type="EMBL" id="BAY56890.1"/>
    </source>
</evidence>
<organism evidence="5 6">
    <name type="scientific">Leptolyngbya boryana NIES-2135</name>
    <dbReference type="NCBI Taxonomy" id="1973484"/>
    <lineage>
        <taxon>Bacteria</taxon>
        <taxon>Bacillati</taxon>
        <taxon>Cyanobacteriota</taxon>
        <taxon>Cyanophyceae</taxon>
        <taxon>Leptolyngbyales</taxon>
        <taxon>Leptolyngbyaceae</taxon>
        <taxon>Leptolyngbya group</taxon>
        <taxon>Leptolyngbya</taxon>
    </lineage>
</organism>
<dbReference type="InterPro" id="IPR001845">
    <property type="entry name" value="HTH_ArsR_DNA-bd_dom"/>
</dbReference>
<gene>
    <name evidence="5" type="ORF">NIES2135_37520</name>
</gene>
<dbReference type="NCBIfam" id="NF033788">
    <property type="entry name" value="HTH_metalloreg"/>
    <property type="match status" value="1"/>
</dbReference>
<evidence type="ECO:0000256" key="2">
    <source>
        <dbReference type="ARBA" id="ARBA00023125"/>
    </source>
</evidence>
<protein>
    <submittedName>
        <fullName evidence="5">Regulatory protein ArsR</fullName>
    </submittedName>
</protein>
<dbReference type="EMBL" id="AP018203">
    <property type="protein sequence ID" value="BAY56890.1"/>
    <property type="molecule type" value="Genomic_DNA"/>
</dbReference>
<dbReference type="SMART" id="SM00418">
    <property type="entry name" value="HTH_ARSR"/>
    <property type="match status" value="1"/>
</dbReference>
<dbReference type="Proteomes" id="UP000217895">
    <property type="component" value="Chromosome"/>
</dbReference>
<sequence length="224" mass="25678">MYWRKFKIYQSTLKLGIYPFCFCLSAENRLSPWIEESALNLSEKIVTLLFEQINFEQINFESFAHLFDKIAMPSNVRFHLRSADFPKLEILYPIILSYGNRLRIDMASRSKLQASPTALAPVADYFKVLSETSRLQVLCSLRSGAKNVSEIIDETGLGQANVSKHLKILAQAGLVSRQPQGVSVYYEITDPLIFELCELVCDRLAIRLKEQSQQLKQLNPLRQK</sequence>
<dbReference type="PRINTS" id="PR00778">
    <property type="entry name" value="HTHARSR"/>
</dbReference>
<dbReference type="InterPro" id="IPR036390">
    <property type="entry name" value="WH_DNA-bd_sf"/>
</dbReference>
<dbReference type="GO" id="GO:0003700">
    <property type="term" value="F:DNA-binding transcription factor activity"/>
    <property type="evidence" value="ECO:0007669"/>
    <property type="project" value="InterPro"/>
</dbReference>
<dbReference type="InterPro" id="IPR036388">
    <property type="entry name" value="WH-like_DNA-bd_sf"/>
</dbReference>
<dbReference type="Gene3D" id="1.10.10.10">
    <property type="entry name" value="Winged helix-like DNA-binding domain superfamily/Winged helix DNA-binding domain"/>
    <property type="match status" value="1"/>
</dbReference>
<dbReference type="PANTHER" id="PTHR43132">
    <property type="entry name" value="ARSENICAL RESISTANCE OPERON REPRESSOR ARSR-RELATED"/>
    <property type="match status" value="1"/>
</dbReference>
<evidence type="ECO:0000313" key="6">
    <source>
        <dbReference type="Proteomes" id="UP000217895"/>
    </source>
</evidence>
<dbReference type="CDD" id="cd00090">
    <property type="entry name" value="HTH_ARSR"/>
    <property type="match status" value="1"/>
</dbReference>